<dbReference type="EMBL" id="FPHC01000024">
    <property type="protein sequence ID" value="SFV52008.1"/>
    <property type="molecule type" value="Genomic_DNA"/>
</dbReference>
<keyword evidence="2" id="KW-0378">Hydrolase</keyword>
<dbReference type="CDD" id="cd00118">
    <property type="entry name" value="LysM"/>
    <property type="match status" value="1"/>
</dbReference>
<dbReference type="InterPro" id="IPR023346">
    <property type="entry name" value="Lysozyme-like_dom_sf"/>
</dbReference>
<feature type="domain" description="LysM" evidence="1">
    <location>
        <begin position="235"/>
        <end position="282"/>
    </location>
</feature>
<dbReference type="InterPro" id="IPR036779">
    <property type="entry name" value="LysM_dom_sf"/>
</dbReference>
<protein>
    <submittedName>
        <fullName evidence="2">Membrane-bound lytic murein transglycosylase D</fullName>
        <ecNumber evidence="2">3.2.1.-</ecNumber>
    </submittedName>
</protein>
<name>A0A1W1BEY6_9ZZZZ</name>
<dbReference type="SUPFAM" id="SSF53955">
    <property type="entry name" value="Lysozyme-like"/>
    <property type="match status" value="1"/>
</dbReference>
<dbReference type="PANTHER" id="PTHR37423">
    <property type="entry name" value="SOLUBLE LYTIC MUREIN TRANSGLYCOSYLASE-RELATED"/>
    <property type="match status" value="1"/>
</dbReference>
<reference evidence="2" key="1">
    <citation type="submission" date="2016-10" db="EMBL/GenBank/DDBJ databases">
        <authorList>
            <person name="de Groot N.N."/>
        </authorList>
    </citation>
    <scope>NUCLEOTIDE SEQUENCE</scope>
</reference>
<dbReference type="InterPro" id="IPR018392">
    <property type="entry name" value="LysM"/>
</dbReference>
<evidence type="ECO:0000313" key="2">
    <source>
        <dbReference type="EMBL" id="SFV52008.1"/>
    </source>
</evidence>
<evidence type="ECO:0000259" key="1">
    <source>
        <dbReference type="SMART" id="SM00257"/>
    </source>
</evidence>
<gene>
    <name evidence="2" type="ORF">MNB_SV-6-1336</name>
</gene>
<dbReference type="CDD" id="cd16894">
    <property type="entry name" value="MltD-like"/>
    <property type="match status" value="1"/>
</dbReference>
<keyword evidence="2" id="KW-0326">Glycosidase</keyword>
<dbReference type="GO" id="GO:0016798">
    <property type="term" value="F:hydrolase activity, acting on glycosyl bonds"/>
    <property type="evidence" value="ECO:0007669"/>
    <property type="project" value="UniProtKB-KW"/>
</dbReference>
<organism evidence="2">
    <name type="scientific">hydrothermal vent metagenome</name>
    <dbReference type="NCBI Taxonomy" id="652676"/>
    <lineage>
        <taxon>unclassified sequences</taxon>
        <taxon>metagenomes</taxon>
        <taxon>ecological metagenomes</taxon>
    </lineage>
</organism>
<dbReference type="EC" id="3.2.1.-" evidence="2"/>
<accession>A0A1W1BEY6</accession>
<dbReference type="SMART" id="SM00257">
    <property type="entry name" value="LysM"/>
    <property type="match status" value="2"/>
</dbReference>
<proteinExistence type="predicted"/>
<feature type="domain" description="LysM" evidence="1">
    <location>
        <begin position="309"/>
        <end position="352"/>
    </location>
</feature>
<dbReference type="InterPro" id="IPR008258">
    <property type="entry name" value="Transglycosylase_SLT_dom_1"/>
</dbReference>
<dbReference type="Gene3D" id="1.10.530.10">
    <property type="match status" value="1"/>
</dbReference>
<dbReference type="SUPFAM" id="SSF54106">
    <property type="entry name" value="LysM domain"/>
    <property type="match status" value="1"/>
</dbReference>
<dbReference type="Pfam" id="PF01476">
    <property type="entry name" value="LysM"/>
    <property type="match status" value="2"/>
</dbReference>
<dbReference type="Pfam" id="PF01464">
    <property type="entry name" value="SLT"/>
    <property type="match status" value="1"/>
</dbReference>
<dbReference type="Gene3D" id="3.10.350.10">
    <property type="entry name" value="LysM domain"/>
    <property type="match status" value="1"/>
</dbReference>
<dbReference type="AlphaFoldDB" id="A0A1W1BEY6"/>
<dbReference type="PANTHER" id="PTHR37423:SF2">
    <property type="entry name" value="MEMBRANE-BOUND LYTIC MUREIN TRANSGLYCOSYLASE C"/>
    <property type="match status" value="1"/>
</dbReference>
<sequence length="368" mass="42273">MRTIIFIFLTIISIQANSVVDRYPSYKYVFGEFDIDDEYIYDGEFQSFLKKNHKRYERYYKKSLDRGGHLIPTFKSMLMRDDLSDLFVYMAMVESGFKRNSVSSASAVGIWQFMEATAKQYKLTVNSDFDERLDPILATSAAMNYMHKLYKDFGKWYLVIMAYNCGEGRLQKAIDRAGTDDISILMDSSSAYIPRETRNYLKKILQVAMIGENVSLGLEEMGDAVEQLYGKDVVQVEIDPGENLEKIAKMIKMKPKDLLKLNHHFKDGVVPVKLPSYKINIPNMKIIDFYAIYTLSKELQRQKKSFYLSHVVKSKETLHTIAKKYQTTVGEVAIANPSAKGRAKRGDVLVIPVTQKVFSKFSNWGNSK</sequence>